<evidence type="ECO:0000313" key="7">
    <source>
        <dbReference type="Proteomes" id="UP000292003"/>
    </source>
</evidence>
<evidence type="ECO:0000256" key="3">
    <source>
        <dbReference type="ARBA" id="ARBA00023163"/>
    </source>
</evidence>
<dbReference type="AlphaFoldDB" id="A0A4Q7J4L8"/>
<dbReference type="FunFam" id="1.10.10.60:FF:000141">
    <property type="entry name" value="TetR family transcriptional regulator"/>
    <property type="match status" value="1"/>
</dbReference>
<dbReference type="PRINTS" id="PR00455">
    <property type="entry name" value="HTHTETR"/>
</dbReference>
<dbReference type="InterPro" id="IPR009057">
    <property type="entry name" value="Homeodomain-like_sf"/>
</dbReference>
<dbReference type="PANTHER" id="PTHR30055:SF146">
    <property type="entry name" value="HTH-TYPE TRANSCRIPTIONAL DUAL REGULATOR CECR"/>
    <property type="match status" value="1"/>
</dbReference>
<dbReference type="PANTHER" id="PTHR30055">
    <property type="entry name" value="HTH-TYPE TRANSCRIPTIONAL REGULATOR RUTR"/>
    <property type="match status" value="1"/>
</dbReference>
<comment type="caution">
    <text evidence="6">The sequence shown here is derived from an EMBL/GenBank/DDBJ whole genome shotgun (WGS) entry which is preliminary data.</text>
</comment>
<sequence length="241" mass="26332">MLARQPVEPGVAGDVPAELPLADHDLERADVCHETKRYSVAMGVDKPQVILAAATTVFLRDGYHGASMDEITAVAGVSKPTVYRHYADKGVLFRAVVQAMMERLDRSFRDEALELDTDGEPFIPLCGLARRVLTGLLDPEVLRLRRLVIGEAGRFPELGQTYWRHGFEKGLGTLADGLRRMADRGRLDVADPHFAAGQFAGLVLWVPVHQALLCGPDAVADADIDRHVEAGVHAFLALHGR</sequence>
<keyword evidence="3" id="KW-0804">Transcription</keyword>
<evidence type="ECO:0000256" key="4">
    <source>
        <dbReference type="PROSITE-ProRule" id="PRU00335"/>
    </source>
</evidence>
<evidence type="ECO:0000259" key="5">
    <source>
        <dbReference type="PROSITE" id="PS50977"/>
    </source>
</evidence>
<reference evidence="6 7" key="1">
    <citation type="submission" date="2019-02" db="EMBL/GenBank/DDBJ databases">
        <title>Draft genome sequence of Amycolatopsis sp. 8-3EHSu isolated from roots of Suaeda maritima.</title>
        <authorList>
            <person name="Duangmal K."/>
            <person name="Chantavorakit T."/>
        </authorList>
    </citation>
    <scope>NUCLEOTIDE SEQUENCE [LARGE SCALE GENOMIC DNA]</scope>
    <source>
        <strain evidence="6 7">8-3EHSu</strain>
    </source>
</reference>
<feature type="domain" description="HTH tetR-type" evidence="5">
    <location>
        <begin position="44"/>
        <end position="104"/>
    </location>
</feature>
<dbReference type="SUPFAM" id="SSF48498">
    <property type="entry name" value="Tetracyclin repressor-like, C-terminal domain"/>
    <property type="match status" value="1"/>
</dbReference>
<dbReference type="Pfam" id="PF00440">
    <property type="entry name" value="TetR_N"/>
    <property type="match status" value="1"/>
</dbReference>
<dbReference type="GO" id="GO:0045892">
    <property type="term" value="P:negative regulation of DNA-templated transcription"/>
    <property type="evidence" value="ECO:0007669"/>
    <property type="project" value="UniProtKB-ARBA"/>
</dbReference>
<dbReference type="InterPro" id="IPR001647">
    <property type="entry name" value="HTH_TetR"/>
</dbReference>
<name>A0A4Q7J4L8_9PSEU</name>
<dbReference type="Gene3D" id="1.10.357.10">
    <property type="entry name" value="Tetracycline Repressor, domain 2"/>
    <property type="match status" value="1"/>
</dbReference>
<keyword evidence="1" id="KW-0805">Transcription regulation</keyword>
<gene>
    <name evidence="6" type="ORF">EWH70_20310</name>
</gene>
<dbReference type="EMBL" id="SFCC01000010">
    <property type="protein sequence ID" value="RZQ61957.1"/>
    <property type="molecule type" value="Genomic_DNA"/>
</dbReference>
<dbReference type="GO" id="GO:0000976">
    <property type="term" value="F:transcription cis-regulatory region binding"/>
    <property type="evidence" value="ECO:0007669"/>
    <property type="project" value="TreeGrafter"/>
</dbReference>
<feature type="DNA-binding region" description="H-T-H motif" evidence="4">
    <location>
        <begin position="67"/>
        <end position="86"/>
    </location>
</feature>
<dbReference type="InterPro" id="IPR050109">
    <property type="entry name" value="HTH-type_TetR-like_transc_reg"/>
</dbReference>
<dbReference type="InterPro" id="IPR036271">
    <property type="entry name" value="Tet_transcr_reg_TetR-rel_C_sf"/>
</dbReference>
<protein>
    <submittedName>
        <fullName evidence="6">TetR/AcrR family transcriptional regulator</fullName>
    </submittedName>
</protein>
<dbReference type="OrthoDB" id="7186128at2"/>
<organism evidence="6 7">
    <name type="scientific">Amycolatopsis suaedae</name>
    <dbReference type="NCBI Taxonomy" id="2510978"/>
    <lineage>
        <taxon>Bacteria</taxon>
        <taxon>Bacillati</taxon>
        <taxon>Actinomycetota</taxon>
        <taxon>Actinomycetes</taxon>
        <taxon>Pseudonocardiales</taxon>
        <taxon>Pseudonocardiaceae</taxon>
        <taxon>Amycolatopsis</taxon>
    </lineage>
</organism>
<dbReference type="PROSITE" id="PS50977">
    <property type="entry name" value="HTH_TETR_2"/>
    <property type="match status" value="1"/>
</dbReference>
<dbReference type="GO" id="GO:0003700">
    <property type="term" value="F:DNA-binding transcription factor activity"/>
    <property type="evidence" value="ECO:0007669"/>
    <property type="project" value="TreeGrafter"/>
</dbReference>
<proteinExistence type="predicted"/>
<evidence type="ECO:0000256" key="2">
    <source>
        <dbReference type="ARBA" id="ARBA00023125"/>
    </source>
</evidence>
<dbReference type="SUPFAM" id="SSF46689">
    <property type="entry name" value="Homeodomain-like"/>
    <property type="match status" value="1"/>
</dbReference>
<keyword evidence="2 4" id="KW-0238">DNA-binding</keyword>
<dbReference type="InterPro" id="IPR039536">
    <property type="entry name" value="TetR_C_Proteobacteria"/>
</dbReference>
<evidence type="ECO:0000313" key="6">
    <source>
        <dbReference type="EMBL" id="RZQ61957.1"/>
    </source>
</evidence>
<keyword evidence="7" id="KW-1185">Reference proteome</keyword>
<dbReference type="Pfam" id="PF14246">
    <property type="entry name" value="TetR_C_7"/>
    <property type="match status" value="1"/>
</dbReference>
<dbReference type="Proteomes" id="UP000292003">
    <property type="component" value="Unassembled WGS sequence"/>
</dbReference>
<evidence type="ECO:0000256" key="1">
    <source>
        <dbReference type="ARBA" id="ARBA00023015"/>
    </source>
</evidence>
<accession>A0A4Q7J4L8</accession>